<protein>
    <submittedName>
        <fullName evidence="10">Integral membrane protein</fullName>
    </submittedName>
</protein>
<dbReference type="SUPFAM" id="SSF49344">
    <property type="entry name" value="CBD9-like"/>
    <property type="match status" value="1"/>
</dbReference>
<evidence type="ECO:0000256" key="4">
    <source>
        <dbReference type="ARBA" id="ARBA00022982"/>
    </source>
</evidence>
<reference evidence="10 11" key="2">
    <citation type="journal article" date="2021" name="Curr. Genet.">
        <title>Genetic response to nitrogen starvation in the aggressive Eucalyptus foliar pathogen Teratosphaeria destructans.</title>
        <authorList>
            <person name="Havenga M."/>
            <person name="Wingfield B.D."/>
            <person name="Wingfield M.J."/>
            <person name="Dreyer L.L."/>
            <person name="Roets F."/>
            <person name="Aylward J."/>
        </authorList>
    </citation>
    <scope>NUCLEOTIDE SEQUENCE [LARGE SCALE GENOMIC DNA]</scope>
    <source>
        <strain evidence="10">CMW44962</strain>
    </source>
</reference>
<comment type="caution">
    <text evidence="10">The sequence shown here is derived from an EMBL/GenBank/DDBJ whole genome shotgun (WGS) entry which is preliminary data.</text>
</comment>
<feature type="transmembrane region" description="Helical" evidence="8">
    <location>
        <begin position="283"/>
        <end position="304"/>
    </location>
</feature>
<dbReference type="CDD" id="cd08760">
    <property type="entry name" value="Cyt_b561_FRRS1_like"/>
    <property type="match status" value="1"/>
</dbReference>
<feature type="region of interest" description="Disordered" evidence="7">
    <location>
        <begin position="439"/>
        <end position="470"/>
    </location>
</feature>
<evidence type="ECO:0000256" key="7">
    <source>
        <dbReference type="SAM" id="MobiDB-lite"/>
    </source>
</evidence>
<dbReference type="AlphaFoldDB" id="A0A9W7SSY5"/>
<feature type="compositionally biased region" description="Basic and acidic residues" evidence="7">
    <location>
        <begin position="453"/>
        <end position="470"/>
    </location>
</feature>
<evidence type="ECO:0000256" key="6">
    <source>
        <dbReference type="ARBA" id="ARBA00023136"/>
    </source>
</evidence>
<dbReference type="Proteomes" id="UP001138500">
    <property type="component" value="Unassembled WGS sequence"/>
</dbReference>
<feature type="transmembrane region" description="Helical" evidence="8">
    <location>
        <begin position="416"/>
        <end position="436"/>
    </location>
</feature>
<sequence>TAEHISIIYPHLDLTSPIYINRIRIAQVTRLASMRSILIVAAALQLGSRAYAQVASSCPETDVCYSLNVPDATASSGSGDIFFQISAPTTYEYVALGQGTQMKGANMFVMYTSASGTNVTVSPRLGTGHVQPKYDDSAEIYLLEGTGVSGSKMVANVRCMNCQSWDGGSMDFSASSSSWIYASKSGSALNTDDKSANIDIHDEHGDLTFDLTKARGGSSANPFVTSAASTTTSSSGAANTTTSPSGAATTTNSTSGSSGGGQGGGKGGSGGGGGGIDEEAMQLAHGALACIAWVAIFPIGGILMRVASFPGLVWVHAALQTFGYAVFIAAAGLGIYIATNDGYMKDKHAIIGVVLLGVVFFQPASGWLHHLFFKKNGGRGIFSYWHLFIGRAAIILGIINGGLGLQLAGVSRSDKIAYGVCAGFIGVVYLASILYGETKRRSDSSKRLGSGDTGDRQKDEMSQREAGADN</sequence>
<dbReference type="GO" id="GO:0016020">
    <property type="term" value="C:membrane"/>
    <property type="evidence" value="ECO:0007669"/>
    <property type="project" value="UniProtKB-SubCell"/>
</dbReference>
<feature type="domain" description="Cytochrome b561" evidence="9">
    <location>
        <begin position="238"/>
        <end position="444"/>
    </location>
</feature>
<dbReference type="PANTHER" id="PTHR47797:SF1">
    <property type="entry name" value="CYTOCHROME B561 DOMAIN-CONTAINING PROTEIN-RELATED"/>
    <property type="match status" value="1"/>
</dbReference>
<feature type="transmembrane region" description="Helical" evidence="8">
    <location>
        <begin position="384"/>
        <end position="404"/>
    </location>
</feature>
<keyword evidence="3 8" id="KW-0812">Transmembrane</keyword>
<dbReference type="SMART" id="SM00665">
    <property type="entry name" value="B561"/>
    <property type="match status" value="1"/>
</dbReference>
<feature type="region of interest" description="Disordered" evidence="7">
    <location>
        <begin position="222"/>
        <end position="273"/>
    </location>
</feature>
<keyword evidence="2" id="KW-0813">Transport</keyword>
<feature type="compositionally biased region" description="Low complexity" evidence="7">
    <location>
        <begin position="225"/>
        <end position="256"/>
    </location>
</feature>
<dbReference type="Gene3D" id="2.60.40.1210">
    <property type="entry name" value="Cellobiose dehydrogenase, cytochrome domain"/>
    <property type="match status" value="1"/>
</dbReference>
<evidence type="ECO:0000256" key="8">
    <source>
        <dbReference type="SAM" id="Phobius"/>
    </source>
</evidence>
<dbReference type="InterPro" id="IPR006593">
    <property type="entry name" value="Cyt_b561/ferric_Rdtase_TM"/>
</dbReference>
<comment type="subcellular location">
    <subcellularLocation>
        <location evidence="1">Membrane</location>
    </subcellularLocation>
</comment>
<feature type="transmembrane region" description="Helical" evidence="8">
    <location>
        <begin position="349"/>
        <end position="372"/>
    </location>
</feature>
<evidence type="ECO:0000259" key="9">
    <source>
        <dbReference type="PROSITE" id="PS50939"/>
    </source>
</evidence>
<dbReference type="PANTHER" id="PTHR47797">
    <property type="entry name" value="DEHYDROGENASE, PUTATIVE (AFU_ORTHOLOGUE AFUA_8G05805)-RELATED"/>
    <property type="match status" value="1"/>
</dbReference>
<dbReference type="EMBL" id="RIBY02001778">
    <property type="protein sequence ID" value="KAH9828199.1"/>
    <property type="molecule type" value="Genomic_DNA"/>
</dbReference>
<evidence type="ECO:0000256" key="5">
    <source>
        <dbReference type="ARBA" id="ARBA00022989"/>
    </source>
</evidence>
<keyword evidence="4" id="KW-0249">Electron transport</keyword>
<keyword evidence="6 8" id="KW-0472">Membrane</keyword>
<keyword evidence="11" id="KW-1185">Reference proteome</keyword>
<feature type="compositionally biased region" description="Gly residues" evidence="7">
    <location>
        <begin position="257"/>
        <end position="273"/>
    </location>
</feature>
<feature type="non-terminal residue" evidence="10">
    <location>
        <position position="1"/>
    </location>
</feature>
<dbReference type="PROSITE" id="PS50939">
    <property type="entry name" value="CYTOCHROME_B561"/>
    <property type="match status" value="1"/>
</dbReference>
<dbReference type="SMART" id="SM00664">
    <property type="entry name" value="DoH"/>
    <property type="match status" value="1"/>
</dbReference>
<gene>
    <name evidence="10" type="ORF">Tdes44962_MAKER02563</name>
</gene>
<dbReference type="Pfam" id="PF16010">
    <property type="entry name" value="CDH-cyt"/>
    <property type="match status" value="1"/>
</dbReference>
<dbReference type="Gene3D" id="1.20.120.1770">
    <property type="match status" value="1"/>
</dbReference>
<keyword evidence="5 8" id="KW-1133">Transmembrane helix</keyword>
<evidence type="ECO:0000256" key="3">
    <source>
        <dbReference type="ARBA" id="ARBA00022692"/>
    </source>
</evidence>
<reference evidence="10 11" key="1">
    <citation type="journal article" date="2018" name="IMA Fungus">
        <title>IMA Genome-F 10: Nine draft genome sequences of Claviceps purpurea s.lat., including C. arundinis, C. humidiphila, and C. cf. spartinae, pseudomolecules for the pitch canker pathogen Fusarium circinatum, draft genome of Davidsoniella eucalypti, Grosmannia galeiformis, Quambalaria eucalypti, and Teratosphaeria destructans.</title>
        <authorList>
            <person name="Wingfield B.D."/>
            <person name="Liu M."/>
            <person name="Nguyen H.D."/>
            <person name="Lane F.A."/>
            <person name="Morgan S.W."/>
            <person name="De Vos L."/>
            <person name="Wilken P.M."/>
            <person name="Duong T.A."/>
            <person name="Aylward J."/>
            <person name="Coetzee M.P."/>
            <person name="Dadej K."/>
            <person name="De Beer Z.W."/>
            <person name="Findlay W."/>
            <person name="Havenga M."/>
            <person name="Kolarik M."/>
            <person name="Menzies J.G."/>
            <person name="Naidoo K."/>
            <person name="Pochopski O."/>
            <person name="Shoukouhi P."/>
            <person name="Santana Q.C."/>
            <person name="Seifert K.A."/>
            <person name="Soal N."/>
            <person name="Steenkamp E.T."/>
            <person name="Tatham C.T."/>
            <person name="van der Nest M.A."/>
            <person name="Wingfield M.J."/>
        </authorList>
    </citation>
    <scope>NUCLEOTIDE SEQUENCE [LARGE SCALE GENOMIC DNA]</scope>
    <source>
        <strain evidence="10">CMW44962</strain>
    </source>
</reference>
<dbReference type="InterPro" id="IPR005018">
    <property type="entry name" value="DOMON_domain"/>
</dbReference>
<organism evidence="10 11">
    <name type="scientific">Teratosphaeria destructans</name>
    <dbReference type="NCBI Taxonomy" id="418781"/>
    <lineage>
        <taxon>Eukaryota</taxon>
        <taxon>Fungi</taxon>
        <taxon>Dikarya</taxon>
        <taxon>Ascomycota</taxon>
        <taxon>Pezizomycotina</taxon>
        <taxon>Dothideomycetes</taxon>
        <taxon>Dothideomycetidae</taxon>
        <taxon>Mycosphaerellales</taxon>
        <taxon>Teratosphaeriaceae</taxon>
        <taxon>Teratosphaeria</taxon>
    </lineage>
</organism>
<dbReference type="InterPro" id="IPR015920">
    <property type="entry name" value="Cellobiose_DH-like_cyt"/>
</dbReference>
<evidence type="ECO:0000313" key="11">
    <source>
        <dbReference type="Proteomes" id="UP001138500"/>
    </source>
</evidence>
<dbReference type="CDD" id="cd09630">
    <property type="entry name" value="CDH_like_cytochrome"/>
    <property type="match status" value="1"/>
</dbReference>
<evidence type="ECO:0000256" key="1">
    <source>
        <dbReference type="ARBA" id="ARBA00004370"/>
    </source>
</evidence>
<proteinExistence type="predicted"/>
<accession>A0A9W7SSY5</accession>
<feature type="transmembrane region" description="Helical" evidence="8">
    <location>
        <begin position="311"/>
        <end position="337"/>
    </location>
</feature>
<evidence type="ECO:0000256" key="2">
    <source>
        <dbReference type="ARBA" id="ARBA00022448"/>
    </source>
</evidence>
<name>A0A9W7SSY5_9PEZI</name>
<evidence type="ECO:0000313" key="10">
    <source>
        <dbReference type="EMBL" id="KAH9828199.1"/>
    </source>
</evidence>
<dbReference type="OrthoDB" id="19261at2759"/>